<evidence type="ECO:0000256" key="1">
    <source>
        <dbReference type="SAM" id="MobiDB-lite"/>
    </source>
</evidence>
<feature type="region of interest" description="Disordered" evidence="1">
    <location>
        <begin position="259"/>
        <end position="279"/>
    </location>
</feature>
<feature type="compositionally biased region" description="Low complexity" evidence="1">
    <location>
        <begin position="157"/>
        <end position="181"/>
    </location>
</feature>
<evidence type="ECO:0000313" key="3">
    <source>
        <dbReference type="Proteomes" id="UP000038009"/>
    </source>
</evidence>
<organism evidence="2 3">
    <name type="scientific">Leptomonas seymouri</name>
    <dbReference type="NCBI Taxonomy" id="5684"/>
    <lineage>
        <taxon>Eukaryota</taxon>
        <taxon>Discoba</taxon>
        <taxon>Euglenozoa</taxon>
        <taxon>Kinetoplastea</taxon>
        <taxon>Metakinetoplastina</taxon>
        <taxon>Trypanosomatida</taxon>
        <taxon>Trypanosomatidae</taxon>
        <taxon>Leishmaniinae</taxon>
        <taxon>Leptomonas</taxon>
    </lineage>
</organism>
<name>A0A0N0P2P3_LEPSE</name>
<dbReference type="AlphaFoldDB" id="A0A0N0P2P3"/>
<comment type="caution">
    <text evidence="2">The sequence shown here is derived from an EMBL/GenBank/DDBJ whole genome shotgun (WGS) entry which is preliminary data.</text>
</comment>
<dbReference type="VEuPathDB" id="TriTrypDB:Lsey_0420_0050"/>
<dbReference type="EMBL" id="LJSK01000420">
    <property type="protein sequence ID" value="KPI83189.1"/>
    <property type="molecule type" value="Genomic_DNA"/>
</dbReference>
<dbReference type="OMA" id="SKKEMTH"/>
<dbReference type="OrthoDB" id="271276at2759"/>
<feature type="region of interest" description="Disordered" evidence="1">
    <location>
        <begin position="152"/>
        <end position="183"/>
    </location>
</feature>
<evidence type="ECO:0000313" key="2">
    <source>
        <dbReference type="EMBL" id="KPI83189.1"/>
    </source>
</evidence>
<dbReference type="Proteomes" id="UP000038009">
    <property type="component" value="Unassembled WGS sequence"/>
</dbReference>
<sequence>MPNPNAGNERAAAYVDYYASPQMVNSSVNRLYYGGVERKKRAEAIATEKVYPKTPSARRSKAQLENYLQNSVQGELLRRQQHRAVLQQELYPDFEAPQRVLKPKEMERHVEHVYNVPIIVRRAREAEMRRIFGADKDPKEVKKETVYRYQRLPQDVAGPAGTSASPSARGTSSSRGRSGSSHLDPVVDYFSRLESNWRQPSASWPHDDNRRLLVSQYDYYADPRKFTEMTLKPHRMSREEWERHMSRLELLSRPLRVNPPVKKEEEGGPPPFRVSRKVE</sequence>
<protein>
    <submittedName>
        <fullName evidence="2">Uncharacterized protein</fullName>
    </submittedName>
</protein>
<gene>
    <name evidence="2" type="ORF">ABL78_7789</name>
</gene>
<reference evidence="2 3" key="1">
    <citation type="journal article" date="2015" name="PLoS Pathog.">
        <title>Leptomonas seymouri: Adaptations to the Dixenous Life Cycle Analyzed by Genome Sequencing, Transcriptome Profiling and Co-infection with Leishmania donovani.</title>
        <authorList>
            <person name="Kraeva N."/>
            <person name="Butenko A."/>
            <person name="Hlavacova J."/>
            <person name="Kostygov A."/>
            <person name="Myskova J."/>
            <person name="Grybchuk D."/>
            <person name="Lestinova T."/>
            <person name="Votypka J."/>
            <person name="Volf P."/>
            <person name="Opperdoes F."/>
            <person name="Flegontov P."/>
            <person name="Lukes J."/>
            <person name="Yurchenko V."/>
        </authorList>
    </citation>
    <scope>NUCLEOTIDE SEQUENCE [LARGE SCALE GENOMIC DNA]</scope>
    <source>
        <strain evidence="2 3">ATCC 30220</strain>
    </source>
</reference>
<proteinExistence type="predicted"/>
<keyword evidence="3" id="KW-1185">Reference proteome</keyword>
<accession>A0A0N0P2P3</accession>